<evidence type="ECO:0000256" key="1">
    <source>
        <dbReference type="ARBA" id="ARBA00009881"/>
    </source>
</evidence>
<evidence type="ECO:0000256" key="3">
    <source>
        <dbReference type="ARBA" id="ARBA00022643"/>
    </source>
</evidence>
<dbReference type="InterPro" id="IPR004136">
    <property type="entry name" value="NMO"/>
</dbReference>
<dbReference type="PANTHER" id="PTHR42747:SF4">
    <property type="entry name" value="BLR1330 PROTEIN"/>
    <property type="match status" value="1"/>
</dbReference>
<dbReference type="AlphaFoldDB" id="A0A2U2ALR4"/>
<organism evidence="6 7">
    <name type="scientific">Ignatzschineria indica</name>
    <dbReference type="NCBI Taxonomy" id="472583"/>
    <lineage>
        <taxon>Bacteria</taxon>
        <taxon>Pseudomonadati</taxon>
        <taxon>Pseudomonadota</taxon>
        <taxon>Gammaproteobacteria</taxon>
        <taxon>Cardiobacteriales</taxon>
        <taxon>Ignatzschineriaceae</taxon>
        <taxon>Ignatzschineria</taxon>
    </lineage>
</organism>
<keyword evidence="3" id="KW-0288">FMN</keyword>
<evidence type="ECO:0000256" key="5">
    <source>
        <dbReference type="ARBA" id="ARBA00023033"/>
    </source>
</evidence>
<keyword evidence="5 6" id="KW-0503">Monooxygenase</keyword>
<proteinExistence type="inferred from homology"/>
<dbReference type="RefSeq" id="WP_109235355.1">
    <property type="nucleotide sequence ID" value="NZ_BMXZ01000001.1"/>
</dbReference>
<evidence type="ECO:0000256" key="4">
    <source>
        <dbReference type="ARBA" id="ARBA00023002"/>
    </source>
</evidence>
<dbReference type="EMBL" id="QEWR01000002">
    <property type="protein sequence ID" value="PWD84151.1"/>
    <property type="molecule type" value="Genomic_DNA"/>
</dbReference>
<name>A0A2U2ALR4_9GAMM</name>
<dbReference type="PANTHER" id="PTHR42747">
    <property type="entry name" value="NITRONATE MONOOXYGENASE-RELATED"/>
    <property type="match status" value="1"/>
</dbReference>
<evidence type="ECO:0000313" key="7">
    <source>
        <dbReference type="Proteomes" id="UP000244948"/>
    </source>
</evidence>
<keyword evidence="4" id="KW-0560">Oxidoreductase</keyword>
<dbReference type="GO" id="GO:0018580">
    <property type="term" value="F:nitronate monooxygenase activity"/>
    <property type="evidence" value="ECO:0007669"/>
    <property type="project" value="InterPro"/>
</dbReference>
<keyword evidence="2" id="KW-0285">Flavoprotein</keyword>
<dbReference type="SUPFAM" id="SSF51412">
    <property type="entry name" value="Inosine monophosphate dehydrogenase (IMPDH)"/>
    <property type="match status" value="1"/>
</dbReference>
<reference evidence="6 7" key="1">
    <citation type="journal article" date="2018" name="Genome Announc.">
        <title>Ignatzschineria cameli sp. nov., isolated from necrotic foot tissue of dromedaries (Camelus dromedarius) and associated maggots (Wohlfahrtia species) in Dubai.</title>
        <authorList>
            <person name="Tsang C.C."/>
            <person name="Tang J.Y."/>
            <person name="Fong J.Y."/>
            <person name="Kinne J."/>
            <person name="Lee H.H."/>
            <person name="Joseph M."/>
            <person name="Jose S."/>
            <person name="Schuster R.K."/>
            <person name="Tang Y."/>
            <person name="Sivakumar S."/>
            <person name="Chen J.H."/>
            <person name="Teng J.L."/>
            <person name="Lau S.K."/>
            <person name="Wernery U."/>
            <person name="Woo P.C."/>
        </authorList>
    </citation>
    <scope>NUCLEOTIDE SEQUENCE [LARGE SCALE GENOMIC DNA]</scope>
    <source>
        <strain evidence="6 7">KCTC 22643</strain>
    </source>
</reference>
<gene>
    <name evidence="6" type="ORF">DC082_00965</name>
</gene>
<sequence>MSQQIEENFLESLRHLKVPVMVAPMFLVSGPELLLATCRAGAIGSLPLPNARNITILEGWLEEIKLGIDRLAQEQKRSIPWLLNMIVHRTYDRFDAELELVCQYQPPLVTTALGSPKRVVKEVHQYGGVVFADVTNLTLAKKAVDAGVDGLILVSHGAGGHTGHHNPFAFIAEVRKFWSGPIALSGALMNGRDILAAQVLGADLAVMGTRFIGANESLVANQYRQMLIDANLDDIILSDQISGVPANWLRESLEKSGIILQRDQPSKINFSGNISDDKRAWRDIWSAGEGVGQIEKLESVADIIADLSVEYQQARGEIINSKNYIKF</sequence>
<dbReference type="InterPro" id="IPR013785">
    <property type="entry name" value="Aldolase_TIM"/>
</dbReference>
<evidence type="ECO:0000256" key="2">
    <source>
        <dbReference type="ARBA" id="ARBA00022630"/>
    </source>
</evidence>
<comment type="caution">
    <text evidence="6">The sequence shown here is derived from an EMBL/GenBank/DDBJ whole genome shotgun (WGS) entry which is preliminary data.</text>
</comment>
<evidence type="ECO:0000313" key="6">
    <source>
        <dbReference type="EMBL" id="PWD84151.1"/>
    </source>
</evidence>
<accession>A0A2U2ALR4</accession>
<protein>
    <submittedName>
        <fullName evidence="6">Nitronate monooxygenase</fullName>
    </submittedName>
</protein>
<dbReference type="Gene3D" id="3.20.20.70">
    <property type="entry name" value="Aldolase class I"/>
    <property type="match status" value="1"/>
</dbReference>
<comment type="similarity">
    <text evidence="1">Belongs to the nitronate monooxygenase family. NMO class I subfamily.</text>
</comment>
<dbReference type="CDD" id="cd04730">
    <property type="entry name" value="NPD_like"/>
    <property type="match status" value="1"/>
</dbReference>
<dbReference type="Pfam" id="PF03060">
    <property type="entry name" value="NMO"/>
    <property type="match status" value="1"/>
</dbReference>
<keyword evidence="7" id="KW-1185">Reference proteome</keyword>
<dbReference type="Proteomes" id="UP000244948">
    <property type="component" value="Unassembled WGS sequence"/>
</dbReference>